<reference evidence="11 12" key="1">
    <citation type="submission" date="2015-01" db="EMBL/GenBank/DDBJ databases">
        <title>Genome sequence of Mycobacterium llatzerense and Mycobacterium immunogenum recovered from brain abscess.</title>
        <authorList>
            <person name="Greninger A.L."/>
            <person name="Langelier C."/>
            <person name="Cunningham G."/>
            <person name="Chiu C.Y."/>
            <person name="Miller S."/>
        </authorList>
    </citation>
    <scope>NUCLEOTIDE SEQUENCE [LARGE SCALE GENOMIC DNA]</scope>
    <source>
        <strain evidence="11 12">CLUC14</strain>
    </source>
</reference>
<dbReference type="SUPFAM" id="SSF56801">
    <property type="entry name" value="Acetyl-CoA synthetase-like"/>
    <property type="match status" value="1"/>
</dbReference>
<dbReference type="InterPro" id="IPR042099">
    <property type="entry name" value="ANL_N_sf"/>
</dbReference>
<evidence type="ECO:0000313" key="11">
    <source>
        <dbReference type="EMBL" id="KIU17634.1"/>
    </source>
</evidence>
<keyword evidence="12" id="KW-1185">Reference proteome</keyword>
<keyword evidence="2 11" id="KW-0436">Ligase</keyword>
<evidence type="ECO:0000256" key="2">
    <source>
        <dbReference type="ARBA" id="ARBA00022598"/>
    </source>
</evidence>
<dbReference type="Gene3D" id="3.40.50.12780">
    <property type="entry name" value="N-terminal domain of ligase-like"/>
    <property type="match status" value="1"/>
</dbReference>
<evidence type="ECO:0000256" key="7">
    <source>
        <dbReference type="ARBA" id="ARBA00080667"/>
    </source>
</evidence>
<dbReference type="InterPro" id="IPR050237">
    <property type="entry name" value="ATP-dep_AMP-bd_enzyme"/>
</dbReference>
<dbReference type="InterPro" id="IPR000873">
    <property type="entry name" value="AMP-dep_synth/lig_dom"/>
</dbReference>
<feature type="domain" description="AMP-binding enzyme C-terminal" evidence="10">
    <location>
        <begin position="446"/>
        <end position="521"/>
    </location>
</feature>
<dbReference type="PANTHER" id="PTHR43767:SF11">
    <property type="entry name" value="MEDIUM-CHAIN-FATTY-ACID--COA LIGASE"/>
    <property type="match status" value="1"/>
</dbReference>
<evidence type="ECO:0000256" key="5">
    <source>
        <dbReference type="ARBA" id="ARBA00069710"/>
    </source>
</evidence>
<dbReference type="AlphaFoldDB" id="A0A0D1JYF3"/>
<proteinExistence type="inferred from homology"/>
<dbReference type="NCBIfam" id="NF004837">
    <property type="entry name" value="PRK06187.1"/>
    <property type="match status" value="1"/>
</dbReference>
<evidence type="ECO:0000259" key="10">
    <source>
        <dbReference type="Pfam" id="PF13193"/>
    </source>
</evidence>
<dbReference type="InterPro" id="IPR025110">
    <property type="entry name" value="AMP-bd_C"/>
</dbReference>
<evidence type="ECO:0000256" key="1">
    <source>
        <dbReference type="ARBA" id="ARBA00006432"/>
    </source>
</evidence>
<dbReference type="FunFam" id="3.30.300.30:FF:000008">
    <property type="entry name" value="2,3-dihydroxybenzoate-AMP ligase"/>
    <property type="match status" value="1"/>
</dbReference>
<dbReference type="PATRIC" id="fig|280871.6.peg.1409"/>
<dbReference type="Pfam" id="PF00501">
    <property type="entry name" value="AMP-binding"/>
    <property type="match status" value="1"/>
</dbReference>
<dbReference type="Proteomes" id="UP000032221">
    <property type="component" value="Unassembled WGS sequence"/>
</dbReference>
<dbReference type="InterPro" id="IPR020845">
    <property type="entry name" value="AMP-binding_CS"/>
</dbReference>
<dbReference type="Pfam" id="PF13193">
    <property type="entry name" value="AMP-binding_C"/>
    <property type="match status" value="1"/>
</dbReference>
<evidence type="ECO:0000256" key="8">
    <source>
        <dbReference type="ARBA" id="ARBA00083882"/>
    </source>
</evidence>
<sequence length="542" mass="58533">MKSTMQDVPLTVAGIVRHASTIHGDRDVLTARGPGQISRVSYREVGERAARLANALREIGIRGDERVATLQWSNQEHLDAYAAVPSMGAVLHTLNLRLPPDQLTWIANHADDRVIIVDGTVLGLLATALPSMTSVRTVLVTGTGDLAAVQGCGKDVLRYDDVVADQPSTFDWPDVDEQSAAAMCYTSGTTGHPKGVVYSHRSTWLHSQAACTTNALGIGPDDTVLAIVPMFHANAWGLPYAAMMAGAQLLLPDRFLQAAPLVEMIEAARPTMAGAVPTIWTDVLHYLRDNPGHDVSSLKMVACGGSAVPRSLMTAYDELGVRIVQAWGMTETSPLAAVALPRNSDTPERSLYLRGTQGRVVAGVQARIVDDAGAEQPWDGKSVGEIQIRGPWITGSYYEHDTSAVSPDGWLRTGDVGTISPDAFITLTDRSKDVIKSGGEWISSVELENDLAAHPAVRTATVIGVPDDKWQERPLAVVVLAADRTATAAELTEFLRPRVAKWWLPERWAFVTDIPLTSTGKFDKKKLRRQYADGDLTVETLA</sequence>
<accession>A0A0D1JYF3</accession>
<dbReference type="RefSeq" id="WP_043985047.1">
    <property type="nucleotide sequence ID" value="NZ_JXST01000007.1"/>
</dbReference>
<dbReference type="EMBL" id="JXST01000007">
    <property type="protein sequence ID" value="KIU17634.1"/>
    <property type="molecule type" value="Genomic_DNA"/>
</dbReference>
<organism evidence="11 12">
    <name type="scientific">Mycolicibacterium llatzerense</name>
    <dbReference type="NCBI Taxonomy" id="280871"/>
    <lineage>
        <taxon>Bacteria</taxon>
        <taxon>Bacillati</taxon>
        <taxon>Actinomycetota</taxon>
        <taxon>Actinomycetes</taxon>
        <taxon>Mycobacteriales</taxon>
        <taxon>Mycobacteriaceae</taxon>
        <taxon>Mycolicibacterium</taxon>
    </lineage>
</organism>
<evidence type="ECO:0000256" key="6">
    <source>
        <dbReference type="ARBA" id="ARBA00076959"/>
    </source>
</evidence>
<gene>
    <name evidence="11" type="ORF">TL10_06820</name>
</gene>
<comment type="caution">
    <text evidence="11">The sequence shown here is derived from an EMBL/GenBank/DDBJ whole genome shotgun (WGS) entry which is preliminary data.</text>
</comment>
<dbReference type="STRING" id="280871.TL10_06820"/>
<dbReference type="CDD" id="cd12119">
    <property type="entry name" value="ttLC_FACS_AlkK_like"/>
    <property type="match status" value="1"/>
</dbReference>
<dbReference type="Gene3D" id="3.30.300.30">
    <property type="match status" value="1"/>
</dbReference>
<comment type="catalytic activity">
    <reaction evidence="4">
        <text>a long-chain fatty acid + ATP + CoA = a long-chain fatty acyl-CoA + AMP + diphosphate</text>
        <dbReference type="Rhea" id="RHEA:15421"/>
        <dbReference type="ChEBI" id="CHEBI:30616"/>
        <dbReference type="ChEBI" id="CHEBI:33019"/>
        <dbReference type="ChEBI" id="CHEBI:57287"/>
        <dbReference type="ChEBI" id="CHEBI:57560"/>
        <dbReference type="ChEBI" id="CHEBI:83139"/>
        <dbReference type="ChEBI" id="CHEBI:456215"/>
        <dbReference type="EC" id="6.2.1.3"/>
    </reaction>
</comment>
<evidence type="ECO:0000313" key="12">
    <source>
        <dbReference type="Proteomes" id="UP000032221"/>
    </source>
</evidence>
<evidence type="ECO:0000256" key="4">
    <source>
        <dbReference type="ARBA" id="ARBA00036813"/>
    </source>
</evidence>
<dbReference type="InterPro" id="IPR045851">
    <property type="entry name" value="AMP-bd_C_sf"/>
</dbReference>
<name>A0A0D1JYF3_9MYCO</name>
<dbReference type="GO" id="GO:0004467">
    <property type="term" value="F:long-chain fatty acid-CoA ligase activity"/>
    <property type="evidence" value="ECO:0007669"/>
    <property type="project" value="UniProtKB-EC"/>
</dbReference>
<evidence type="ECO:0000259" key="9">
    <source>
        <dbReference type="Pfam" id="PF00501"/>
    </source>
</evidence>
<feature type="domain" description="AMP-dependent synthetase/ligase" evidence="9">
    <location>
        <begin position="21"/>
        <end position="398"/>
    </location>
</feature>
<dbReference type="PROSITE" id="PS00455">
    <property type="entry name" value="AMP_BINDING"/>
    <property type="match status" value="1"/>
</dbReference>
<protein>
    <recommendedName>
        <fullName evidence="5">Long-chain-fatty-acid--CoA ligase FadD13</fullName>
        <ecNumber evidence="3">6.2.1.3</ecNumber>
    </recommendedName>
    <alternativeName>
        <fullName evidence="6">Fatty acyl-CoA ligase</fullName>
    </alternativeName>
    <alternativeName>
        <fullName evidence="8">Fatty acyl-CoA synthetase</fullName>
    </alternativeName>
    <alternativeName>
        <fullName evidence="7">Very-long-chain fatty-acyl-CoA synthetase</fullName>
    </alternativeName>
</protein>
<dbReference type="PANTHER" id="PTHR43767">
    <property type="entry name" value="LONG-CHAIN-FATTY-ACID--COA LIGASE"/>
    <property type="match status" value="1"/>
</dbReference>
<evidence type="ECO:0000256" key="3">
    <source>
        <dbReference type="ARBA" id="ARBA00026121"/>
    </source>
</evidence>
<dbReference type="EC" id="6.2.1.3" evidence="3"/>
<comment type="similarity">
    <text evidence="1">Belongs to the ATP-dependent AMP-binding enzyme family.</text>
</comment>